<reference evidence="6" key="1">
    <citation type="submission" date="2022-04" db="EMBL/GenBank/DDBJ databases">
        <title>Whole genome sequence of Sphaerotilus sp. FB-5.</title>
        <authorList>
            <person name="Takeda M."/>
            <person name="Narihara S."/>
            <person name="Akimoto M."/>
            <person name="Akimoto R."/>
            <person name="Nishiyashiki S."/>
            <person name="Murakami T."/>
        </authorList>
    </citation>
    <scope>NUCLEOTIDE SEQUENCE</scope>
    <source>
        <strain evidence="6">FB-5</strain>
    </source>
</reference>
<dbReference type="Proteomes" id="UP001057498">
    <property type="component" value="Chromosome"/>
</dbReference>
<dbReference type="RefSeq" id="WP_251969292.1">
    <property type="nucleotide sequence ID" value="NZ_AP025730.1"/>
</dbReference>
<dbReference type="NCBIfam" id="TIGR03071">
    <property type="entry name" value="couple_hipA"/>
    <property type="match status" value="1"/>
</dbReference>
<dbReference type="Pfam" id="PF07804">
    <property type="entry name" value="HipA_C"/>
    <property type="match status" value="1"/>
</dbReference>
<dbReference type="EMBL" id="AP025730">
    <property type="protein sequence ID" value="BDI05966.1"/>
    <property type="molecule type" value="Genomic_DNA"/>
</dbReference>
<dbReference type="CDD" id="cd17793">
    <property type="entry name" value="HipA"/>
    <property type="match status" value="1"/>
</dbReference>
<evidence type="ECO:0000256" key="2">
    <source>
        <dbReference type="ARBA" id="ARBA00022679"/>
    </source>
</evidence>
<protein>
    <submittedName>
        <fullName evidence="6">Kinase Y4mE</fullName>
    </submittedName>
</protein>
<keyword evidence="2" id="KW-0808">Transferase</keyword>
<dbReference type="InterPro" id="IPR017508">
    <property type="entry name" value="HipA_N1"/>
</dbReference>
<dbReference type="PANTHER" id="PTHR37419:SF1">
    <property type="entry name" value="SERINE_THREONINE-PROTEIN KINASE TOXIN HIPA"/>
    <property type="match status" value="1"/>
</dbReference>
<keyword evidence="7" id="KW-1185">Reference proteome</keyword>
<accession>A0ABN6PS98</accession>
<sequence length="420" mass="46333">MQPRPPRLDVYYDSKQVGSVHDSTPLAFEYAPEWLSGNQRMSLATIPLQTGRQATPEVQAFFENLLPEGELRDYLAAQRKASTLFSLLLEVAGDTAGAFVLLAPGQGQEPARYEPTTWEAIAAVLAGQSAAAIDIQEPGARISLAGAQDKTTLAIFDDGLPRLPKGTSPSTHILKPNIRRLAKVWHTAANEAIVMRTAALAGLPTAEVFYEPRTEACVVRRFDRQLRPDGTLARRVQYDLCQLAGTVSERKYEKEGGPSLAACAELIRRYSAQPAVDLRHLLRWVFFNLYVGNNDSHAKNLSIYSLPGQGVRLTPFYDLMCTRLYPGLSSEFAFAIGGEVRPGEMGAEHLAQMARQLGMQPRFVLQQSREMAERLPAALSQAVQEITPSLAPSAKTLAERLERFVQSTTRKMALRLLAER</sequence>
<dbReference type="PANTHER" id="PTHR37419">
    <property type="entry name" value="SERINE/THREONINE-PROTEIN KINASE TOXIN HIPA"/>
    <property type="match status" value="1"/>
</dbReference>
<comment type="similarity">
    <text evidence="1">Belongs to the HipA Ser/Thr kinase family.</text>
</comment>
<dbReference type="InterPro" id="IPR012893">
    <property type="entry name" value="HipA-like_C"/>
</dbReference>
<evidence type="ECO:0000259" key="4">
    <source>
        <dbReference type="Pfam" id="PF07804"/>
    </source>
</evidence>
<evidence type="ECO:0000313" key="7">
    <source>
        <dbReference type="Proteomes" id="UP001057498"/>
    </source>
</evidence>
<gene>
    <name evidence="6" type="ORF">CATMQ487_29360</name>
</gene>
<evidence type="ECO:0000256" key="3">
    <source>
        <dbReference type="ARBA" id="ARBA00022777"/>
    </source>
</evidence>
<feature type="domain" description="HipA-like C-terminal" evidence="4">
    <location>
        <begin position="142"/>
        <end position="378"/>
    </location>
</feature>
<evidence type="ECO:0000256" key="1">
    <source>
        <dbReference type="ARBA" id="ARBA00010164"/>
    </source>
</evidence>
<evidence type="ECO:0000313" key="6">
    <source>
        <dbReference type="EMBL" id="BDI05966.1"/>
    </source>
</evidence>
<dbReference type="InterPro" id="IPR052028">
    <property type="entry name" value="HipA_Ser/Thr_kinase"/>
</dbReference>
<dbReference type="Pfam" id="PF13657">
    <property type="entry name" value="Couple_hipA"/>
    <property type="match status" value="1"/>
</dbReference>
<name>A0ABN6PS98_9BURK</name>
<organism evidence="6 7">
    <name type="scientific">Sphaerotilus microaerophilus</name>
    <dbReference type="NCBI Taxonomy" id="2914710"/>
    <lineage>
        <taxon>Bacteria</taxon>
        <taxon>Pseudomonadati</taxon>
        <taxon>Pseudomonadota</taxon>
        <taxon>Betaproteobacteria</taxon>
        <taxon>Burkholderiales</taxon>
        <taxon>Sphaerotilaceae</taxon>
        <taxon>Sphaerotilus</taxon>
    </lineage>
</organism>
<feature type="domain" description="HipA N-terminal subdomain 1" evidence="5">
    <location>
        <begin position="8"/>
        <end position="100"/>
    </location>
</feature>
<evidence type="ECO:0000259" key="5">
    <source>
        <dbReference type="Pfam" id="PF13657"/>
    </source>
</evidence>
<dbReference type="GO" id="GO:0016301">
    <property type="term" value="F:kinase activity"/>
    <property type="evidence" value="ECO:0007669"/>
    <property type="project" value="UniProtKB-KW"/>
</dbReference>
<proteinExistence type="inferred from homology"/>
<keyword evidence="3 6" id="KW-0418">Kinase</keyword>